<protein>
    <submittedName>
        <fullName evidence="1">Uncharacterized protein</fullName>
    </submittedName>
</protein>
<sequence length="55" mass="6472">MLWDITCDRCSTEYVEIEADSFIEAVQELKSLGWSIFKNEDNEWTHTCLECGILR</sequence>
<comment type="caution">
    <text evidence="1">The sequence shown here is derived from an EMBL/GenBank/DDBJ whole genome shotgun (WGS) entry which is preliminary data.</text>
</comment>
<dbReference type="EMBL" id="LAZR01014905">
    <property type="protein sequence ID" value="KKM15455.1"/>
    <property type="molecule type" value="Genomic_DNA"/>
</dbReference>
<evidence type="ECO:0000313" key="1">
    <source>
        <dbReference type="EMBL" id="KKM15455.1"/>
    </source>
</evidence>
<proteinExistence type="predicted"/>
<reference evidence="1" key="1">
    <citation type="journal article" date="2015" name="Nature">
        <title>Complex archaea that bridge the gap between prokaryotes and eukaryotes.</title>
        <authorList>
            <person name="Spang A."/>
            <person name="Saw J.H."/>
            <person name="Jorgensen S.L."/>
            <person name="Zaremba-Niedzwiedzka K."/>
            <person name="Martijn J."/>
            <person name="Lind A.E."/>
            <person name="van Eijk R."/>
            <person name="Schleper C."/>
            <person name="Guy L."/>
            <person name="Ettema T.J."/>
        </authorList>
    </citation>
    <scope>NUCLEOTIDE SEQUENCE</scope>
</reference>
<gene>
    <name evidence="1" type="ORF">LCGC14_1695930</name>
</gene>
<organism evidence="1">
    <name type="scientific">marine sediment metagenome</name>
    <dbReference type="NCBI Taxonomy" id="412755"/>
    <lineage>
        <taxon>unclassified sequences</taxon>
        <taxon>metagenomes</taxon>
        <taxon>ecological metagenomes</taxon>
    </lineage>
</organism>
<name>A0A0F9KJF0_9ZZZZ</name>
<accession>A0A0F9KJF0</accession>
<dbReference type="AlphaFoldDB" id="A0A0F9KJF0"/>